<evidence type="ECO:0000256" key="1">
    <source>
        <dbReference type="SAM" id="MobiDB-lite"/>
    </source>
</evidence>
<evidence type="ECO:0000313" key="2">
    <source>
        <dbReference type="EMBL" id="GCC38931.1"/>
    </source>
</evidence>
<sequence>MRIGSDRGGQRRSLADPAGWGGTGTGTRNGYEKPLLLRGVHLGREAAGQFAAASGRLPGNGP</sequence>
<accession>A0A401T8E6</accession>
<gene>
    <name evidence="2" type="ORF">chiPu_0022804</name>
</gene>
<keyword evidence="3" id="KW-1185">Reference proteome</keyword>
<feature type="region of interest" description="Disordered" evidence="1">
    <location>
        <begin position="1"/>
        <end position="32"/>
    </location>
</feature>
<dbReference type="Proteomes" id="UP000287033">
    <property type="component" value="Unassembled WGS sequence"/>
</dbReference>
<reference evidence="2 3" key="1">
    <citation type="journal article" date="2018" name="Nat. Ecol. Evol.">
        <title>Shark genomes provide insights into elasmobranch evolution and the origin of vertebrates.</title>
        <authorList>
            <person name="Hara Y"/>
            <person name="Yamaguchi K"/>
            <person name="Onimaru K"/>
            <person name="Kadota M"/>
            <person name="Koyanagi M"/>
            <person name="Keeley SD"/>
            <person name="Tatsumi K"/>
            <person name="Tanaka K"/>
            <person name="Motone F"/>
            <person name="Kageyama Y"/>
            <person name="Nozu R"/>
            <person name="Adachi N"/>
            <person name="Nishimura O"/>
            <person name="Nakagawa R"/>
            <person name="Tanegashima C"/>
            <person name="Kiyatake I"/>
            <person name="Matsumoto R"/>
            <person name="Murakumo K"/>
            <person name="Nishida K"/>
            <person name="Terakita A"/>
            <person name="Kuratani S"/>
            <person name="Sato K"/>
            <person name="Hyodo S Kuraku.S."/>
        </authorList>
    </citation>
    <scope>NUCLEOTIDE SEQUENCE [LARGE SCALE GENOMIC DNA]</scope>
</reference>
<organism evidence="2 3">
    <name type="scientific">Chiloscyllium punctatum</name>
    <name type="common">Brownbanded bambooshark</name>
    <name type="synonym">Hemiscyllium punctatum</name>
    <dbReference type="NCBI Taxonomy" id="137246"/>
    <lineage>
        <taxon>Eukaryota</taxon>
        <taxon>Metazoa</taxon>
        <taxon>Chordata</taxon>
        <taxon>Craniata</taxon>
        <taxon>Vertebrata</taxon>
        <taxon>Chondrichthyes</taxon>
        <taxon>Elasmobranchii</taxon>
        <taxon>Galeomorphii</taxon>
        <taxon>Galeoidea</taxon>
        <taxon>Orectolobiformes</taxon>
        <taxon>Hemiscylliidae</taxon>
        <taxon>Chiloscyllium</taxon>
    </lineage>
</organism>
<comment type="caution">
    <text evidence="2">The sequence shown here is derived from an EMBL/GenBank/DDBJ whole genome shotgun (WGS) entry which is preliminary data.</text>
</comment>
<protein>
    <submittedName>
        <fullName evidence="2">Uncharacterized protein</fullName>
    </submittedName>
</protein>
<dbReference type="AlphaFoldDB" id="A0A401T8E6"/>
<evidence type="ECO:0000313" key="3">
    <source>
        <dbReference type="Proteomes" id="UP000287033"/>
    </source>
</evidence>
<name>A0A401T8E6_CHIPU</name>
<dbReference type="EMBL" id="BEZZ01011404">
    <property type="protein sequence ID" value="GCC38931.1"/>
    <property type="molecule type" value="Genomic_DNA"/>
</dbReference>
<feature type="non-terminal residue" evidence="2">
    <location>
        <position position="62"/>
    </location>
</feature>
<proteinExistence type="predicted"/>